<dbReference type="Proteomes" id="UP000004756">
    <property type="component" value="Unassembled WGS sequence"/>
</dbReference>
<name>C0DAK3_9FIRM</name>
<dbReference type="AlphaFoldDB" id="C0DAK3"/>
<sequence length="578" mass="67001">MNQVLFYDFEVFAYDWLVVVMDMTAKKTHVIINSPEELEALYKANIREIWCGFNSRHYDQYILKAILCGFDPKKVNDYIIVKGNPGWKFSSLFNQYPLNNYDVMMNIDRGLKSFEGFMGNDIKETSVPFDIDRKLTEEEIAETVKYCKHDVEQTVQVFLQRKKDFEAHIGLVKLACQGKPLDMSLISKTKPQLSAIILDATKQEHDDEFEIDFPYSMRIEKYSKVVEWYENPENRCYQKDGKKNQLDIVVAGVPHQFGWGGVHGAIPKYHGKGYFLNMDVASLYPSLMVQYNLHSRNISDPKKFVEIYNQRLKYKAEKNPLQAPLKLVLNSTYGVMKDKNNALYDPLQANRVCVYGQLLLLDLIERLEPYAQIIQSNTDGVLVKMPEGQDEDQWYSLIDDIAHEWEVRTGLNLEFDEYREIYQKDVNNYIILDSWGHWKSKGAYVKELSSLDYDLPIVNRALVEYMVHGVPVRRTVLECNALKEFQLVSKISGKYTHILHGSRVVKEKCIRVFASKNTSDAGVQKVHAVTKKPAKIPNSPEHCFIWNETVNGVEVPEKLDKQWYIDLANKRLSDFGVM</sequence>
<dbReference type="RefSeq" id="WP_007719019.1">
    <property type="nucleotide sequence ID" value="NZ_CP102272.1"/>
</dbReference>
<keyword evidence="2" id="KW-1185">Reference proteome</keyword>
<evidence type="ECO:0000313" key="1">
    <source>
        <dbReference type="EMBL" id="EEG51633.1"/>
    </source>
</evidence>
<dbReference type="InterPro" id="IPR023211">
    <property type="entry name" value="DNA_pol_palm_dom_sf"/>
</dbReference>
<comment type="caution">
    <text evidence="1">The sequence shown here is derived from an EMBL/GenBank/DDBJ whole genome shotgun (WGS) entry which is preliminary data.</text>
</comment>
<gene>
    <name evidence="1" type="ORF">CLOSTASPAR_06306</name>
</gene>
<reference evidence="1 2" key="1">
    <citation type="submission" date="2009-02" db="EMBL/GenBank/DDBJ databases">
        <title>Draft genome sequence of Clostridium asparagiforme (DSM 15981).</title>
        <authorList>
            <person name="Sudarsanam P."/>
            <person name="Ley R."/>
            <person name="Guruge J."/>
            <person name="Turnbaugh P.J."/>
            <person name="Mahowald M."/>
            <person name="Liep D."/>
            <person name="Gordon J."/>
        </authorList>
    </citation>
    <scope>NUCLEOTIDE SEQUENCE [LARGE SCALE GENOMIC DNA]</scope>
    <source>
        <strain evidence="1 2">DSM 15981</strain>
    </source>
</reference>
<dbReference type="Gene3D" id="3.90.1600.10">
    <property type="entry name" value="Palm domain of DNA polymerase"/>
    <property type="match status" value="1"/>
</dbReference>
<protein>
    <submittedName>
        <fullName evidence="1">Uncharacterized protein</fullName>
    </submittedName>
</protein>
<evidence type="ECO:0000313" key="2">
    <source>
        <dbReference type="Proteomes" id="UP000004756"/>
    </source>
</evidence>
<accession>C0DAK3</accession>
<dbReference type="InterPro" id="IPR043502">
    <property type="entry name" value="DNA/RNA_pol_sf"/>
</dbReference>
<dbReference type="SUPFAM" id="SSF56672">
    <property type="entry name" value="DNA/RNA polymerases"/>
    <property type="match status" value="1"/>
</dbReference>
<dbReference type="HOGENOM" id="CLU_017570_0_0_9"/>
<organism evidence="1 2">
    <name type="scientific">[Clostridium] asparagiforme DSM 15981</name>
    <dbReference type="NCBI Taxonomy" id="518636"/>
    <lineage>
        <taxon>Bacteria</taxon>
        <taxon>Bacillati</taxon>
        <taxon>Bacillota</taxon>
        <taxon>Clostridia</taxon>
        <taxon>Lachnospirales</taxon>
        <taxon>Lachnospiraceae</taxon>
        <taxon>Enterocloster</taxon>
    </lineage>
</organism>
<proteinExistence type="predicted"/>
<dbReference type="EMBL" id="ACCJ01000536">
    <property type="protein sequence ID" value="EEG51633.1"/>
    <property type="molecule type" value="Genomic_DNA"/>
</dbReference>